<reference evidence="2 3" key="1">
    <citation type="journal article" date="2019" name="Extremophiles">
        <title>Biogeography of thermophiles and predominance of Thermus scotoductus in domestic water heaters.</title>
        <authorList>
            <person name="Wilpiszeski R.L."/>
            <person name="Zhang Z."/>
            <person name="House C.H."/>
        </authorList>
    </citation>
    <scope>NUCLEOTIDE SEQUENCE [LARGE SCALE GENOMIC DNA]</scope>
    <source>
        <strain evidence="2 3">38_S38</strain>
    </source>
</reference>
<name>A0A430R3Q1_THESC</name>
<organism evidence="2 3">
    <name type="scientific">Thermus scotoductus</name>
    <dbReference type="NCBI Taxonomy" id="37636"/>
    <lineage>
        <taxon>Bacteria</taxon>
        <taxon>Thermotogati</taxon>
        <taxon>Deinococcota</taxon>
        <taxon>Deinococci</taxon>
        <taxon>Thermales</taxon>
        <taxon>Thermaceae</taxon>
        <taxon>Thermus</taxon>
    </lineage>
</organism>
<feature type="transmembrane region" description="Helical" evidence="1">
    <location>
        <begin position="6"/>
        <end position="35"/>
    </location>
</feature>
<keyword evidence="1" id="KW-1133">Transmembrane helix</keyword>
<protein>
    <submittedName>
        <fullName evidence="2">Uncharacterized protein</fullName>
    </submittedName>
</protein>
<gene>
    <name evidence="2" type="ORF">CSW50_08440</name>
</gene>
<dbReference type="AlphaFoldDB" id="A0A430R3Q1"/>
<evidence type="ECO:0000313" key="3">
    <source>
        <dbReference type="Proteomes" id="UP000288082"/>
    </source>
</evidence>
<sequence>MWWTSVLAILGLAAFIGGQKEALLFLIIWIAWPLLRQVIQNLRDNSRRAVGKRKKESIRVTLANLDPFQRFGGGVATPPHTPCLHLAMVRVRHKQRITHRTTK</sequence>
<evidence type="ECO:0000313" key="2">
    <source>
        <dbReference type="EMBL" id="RTH02018.1"/>
    </source>
</evidence>
<dbReference type="Proteomes" id="UP000288082">
    <property type="component" value="Unassembled WGS sequence"/>
</dbReference>
<keyword evidence="1" id="KW-0472">Membrane</keyword>
<dbReference type="EMBL" id="PELM01000279">
    <property type="protein sequence ID" value="RTH02018.1"/>
    <property type="molecule type" value="Genomic_DNA"/>
</dbReference>
<proteinExistence type="predicted"/>
<keyword evidence="1" id="KW-0812">Transmembrane</keyword>
<evidence type="ECO:0000256" key="1">
    <source>
        <dbReference type="SAM" id="Phobius"/>
    </source>
</evidence>
<comment type="caution">
    <text evidence="2">The sequence shown here is derived from an EMBL/GenBank/DDBJ whole genome shotgun (WGS) entry which is preliminary data.</text>
</comment>
<accession>A0A430R3Q1</accession>